<protein>
    <submittedName>
        <fullName evidence="1">Nitroimidazol reductase NimA, pyridoxamine 5'-phosphate oxidase superfamily</fullName>
    </submittedName>
</protein>
<dbReference type="RefSeq" id="WP_091503655.1">
    <property type="nucleotide sequence ID" value="NZ_FORP01000001.1"/>
</dbReference>
<name>A0A1I3JQR2_9PSEU</name>
<accession>A0A1I3JQR2</accession>
<reference evidence="1 2" key="1">
    <citation type="submission" date="2016-10" db="EMBL/GenBank/DDBJ databases">
        <authorList>
            <person name="de Groot N.N."/>
        </authorList>
    </citation>
    <scope>NUCLEOTIDE SEQUENCE [LARGE SCALE GENOMIC DNA]</scope>
    <source>
        <strain evidence="1 2">DSM 44468</strain>
    </source>
</reference>
<dbReference type="InterPro" id="IPR012349">
    <property type="entry name" value="Split_barrel_FMN-bd"/>
</dbReference>
<dbReference type="EMBL" id="FORP01000001">
    <property type="protein sequence ID" value="SFI62609.1"/>
    <property type="molecule type" value="Genomic_DNA"/>
</dbReference>
<dbReference type="InterPro" id="IPR024747">
    <property type="entry name" value="Pyridox_Oxase-rel"/>
</dbReference>
<dbReference type="Gene3D" id="2.30.110.10">
    <property type="entry name" value="Electron Transport, Fmn-binding Protein, Chain A"/>
    <property type="match status" value="1"/>
</dbReference>
<dbReference type="SUPFAM" id="SSF50475">
    <property type="entry name" value="FMN-binding split barrel"/>
    <property type="match status" value="1"/>
</dbReference>
<dbReference type="AlphaFoldDB" id="A0A1I3JQR2"/>
<proteinExistence type="predicted"/>
<dbReference type="OrthoDB" id="3212118at2"/>
<organism evidence="1 2">
    <name type="scientific">Amycolatopsis sacchari</name>
    <dbReference type="NCBI Taxonomy" id="115433"/>
    <lineage>
        <taxon>Bacteria</taxon>
        <taxon>Bacillati</taxon>
        <taxon>Actinomycetota</taxon>
        <taxon>Actinomycetes</taxon>
        <taxon>Pseudonocardiales</taxon>
        <taxon>Pseudonocardiaceae</taxon>
        <taxon>Amycolatopsis</taxon>
    </lineage>
</organism>
<evidence type="ECO:0000313" key="2">
    <source>
        <dbReference type="Proteomes" id="UP000199025"/>
    </source>
</evidence>
<dbReference type="Proteomes" id="UP000199025">
    <property type="component" value="Unassembled WGS sequence"/>
</dbReference>
<evidence type="ECO:0000313" key="1">
    <source>
        <dbReference type="EMBL" id="SFI62609.1"/>
    </source>
</evidence>
<dbReference type="STRING" id="115433.SAMN05421835_101239"/>
<sequence>MSEIRPLTPRECVELLATQPLGRLAFSENALPTVRPVNFFLHDGDIVVRTSRSGSIARLTKEVVAFEVDSIDPATHTGWSVVVIGKVKPVTDVTDLVALSGPRHRPWADGERSHFLRIPIDIVSGRLLRLAEPGAVTDAAAS</sequence>
<dbReference type="Pfam" id="PF12900">
    <property type="entry name" value="Pyridox_ox_2"/>
    <property type="match status" value="1"/>
</dbReference>
<gene>
    <name evidence="1" type="ORF">SAMN05421835_101239</name>
</gene>
<keyword evidence="2" id="KW-1185">Reference proteome</keyword>